<evidence type="ECO:0008006" key="4">
    <source>
        <dbReference type="Google" id="ProtNLM"/>
    </source>
</evidence>
<name>A0A6C0KSK2_9ZZZZ</name>
<proteinExistence type="predicted"/>
<reference evidence="3" key="1">
    <citation type="journal article" date="2020" name="Nature">
        <title>Giant virus diversity and host interactions through global metagenomics.</title>
        <authorList>
            <person name="Schulz F."/>
            <person name="Roux S."/>
            <person name="Paez-Espino D."/>
            <person name="Jungbluth S."/>
            <person name="Walsh D.A."/>
            <person name="Denef V.J."/>
            <person name="McMahon K.D."/>
            <person name="Konstantinidis K.T."/>
            <person name="Eloe-Fadrosh E.A."/>
            <person name="Kyrpides N.C."/>
            <person name="Woyke T."/>
        </authorList>
    </citation>
    <scope>NUCLEOTIDE SEQUENCE</scope>
    <source>
        <strain evidence="3">GVMAG-S-3300013014-136</strain>
    </source>
</reference>
<feature type="domain" description="Major capsid protein C-terminal" evidence="1">
    <location>
        <begin position="260"/>
        <end position="453"/>
    </location>
</feature>
<accession>A0A6C0KSK2</accession>
<evidence type="ECO:0000259" key="1">
    <source>
        <dbReference type="Pfam" id="PF04451"/>
    </source>
</evidence>
<dbReference type="Pfam" id="PF04451">
    <property type="entry name" value="Capsid_NCLDV"/>
    <property type="match status" value="1"/>
</dbReference>
<dbReference type="InterPro" id="IPR007542">
    <property type="entry name" value="MCP_C"/>
</dbReference>
<protein>
    <recommendedName>
        <fullName evidence="4">Major capsid protein</fullName>
    </recommendedName>
</protein>
<evidence type="ECO:0000259" key="2">
    <source>
        <dbReference type="Pfam" id="PF16903"/>
    </source>
</evidence>
<dbReference type="InterPro" id="IPR031654">
    <property type="entry name" value="Capsid_N"/>
</dbReference>
<dbReference type="Gene3D" id="2.70.9.20">
    <property type="entry name" value="Major capsid protein Vp54"/>
    <property type="match status" value="1"/>
</dbReference>
<dbReference type="EMBL" id="MN740964">
    <property type="protein sequence ID" value="QHU20243.1"/>
    <property type="molecule type" value="Genomic_DNA"/>
</dbReference>
<evidence type="ECO:0000313" key="3">
    <source>
        <dbReference type="EMBL" id="QHU20243.1"/>
    </source>
</evidence>
<dbReference type="GO" id="GO:0005198">
    <property type="term" value="F:structural molecule activity"/>
    <property type="evidence" value="ECO:0007669"/>
    <property type="project" value="InterPro"/>
</dbReference>
<dbReference type="Gene3D" id="2.70.9.10">
    <property type="entry name" value="Adenovirus Type 2 Hexon, domain 4"/>
    <property type="match status" value="1"/>
</dbReference>
<dbReference type="Pfam" id="PF16903">
    <property type="entry name" value="Capsid_N"/>
    <property type="match status" value="1"/>
</dbReference>
<feature type="domain" description="Major capsid protein N-terminal" evidence="2">
    <location>
        <begin position="33"/>
        <end position="253"/>
    </location>
</feature>
<dbReference type="InterPro" id="IPR038519">
    <property type="entry name" value="MCP_C_sf"/>
</dbReference>
<organism evidence="3">
    <name type="scientific">viral metagenome</name>
    <dbReference type="NCBI Taxonomy" id="1070528"/>
    <lineage>
        <taxon>unclassified sequences</taxon>
        <taxon>metagenomes</taxon>
        <taxon>organismal metagenomes</taxon>
    </lineage>
</organism>
<sequence>MSSINQSVTPGFIDLATYDELEKYMYGGSDATTYFVCATKTATWFTLIPTVLTNSMGVPNFGAEWAASISRAGDYLVHTWLRATLPAIQFNAISTTLPTGGTQNQQLVGRWTHNVAHNLIRECAVTFNDLIAARFDSYYLDFWSAFTVPASKQVGYNNMIGNVPELTSACKNLPSYTINLPLPFFFTRDTGVALPTAALPYNEMRIQFQFRDYTDLLVVYPNAVSPGRPVQGGDINTSNATPTLKNAYVWAEYALVSNDERKRMGCAPRDMLIEQVQTAPRSTFTPTAGIGASSTDIRFSHAVKALLFAVRNNSVGSEWSNYTIGNICPSGAPAYPVDPVSNATLLYENTQRLAGLPADYYSLIEPWFKAPSIPAATGYHMYSYAINMYDINPLGSTNYGKLTNVTLDLGCNTPLPPDNGKTNVNGVSVSYSYETIICAVNHNVIRISGGALGFPVL</sequence>
<dbReference type="AlphaFoldDB" id="A0A6C0KSK2"/>
<dbReference type="InterPro" id="IPR016112">
    <property type="entry name" value="VP_dsDNA_II"/>
</dbReference>
<dbReference type="SUPFAM" id="SSF49749">
    <property type="entry name" value="Group II dsDNA viruses VP"/>
    <property type="match status" value="2"/>
</dbReference>